<dbReference type="Proteomes" id="UP001431010">
    <property type="component" value="Chromosome"/>
</dbReference>
<organism evidence="1 2">
    <name type="scientific">Bradyrhizobium ontarionense</name>
    <dbReference type="NCBI Taxonomy" id="2898149"/>
    <lineage>
        <taxon>Bacteria</taxon>
        <taxon>Pseudomonadati</taxon>
        <taxon>Pseudomonadota</taxon>
        <taxon>Alphaproteobacteria</taxon>
        <taxon>Hyphomicrobiales</taxon>
        <taxon>Nitrobacteraceae</taxon>
        <taxon>Bradyrhizobium</taxon>
    </lineage>
</organism>
<keyword evidence="2" id="KW-1185">Reference proteome</keyword>
<evidence type="ECO:0000313" key="2">
    <source>
        <dbReference type="Proteomes" id="UP001431010"/>
    </source>
</evidence>
<evidence type="ECO:0000313" key="1">
    <source>
        <dbReference type="EMBL" id="UFZ01474.1"/>
    </source>
</evidence>
<dbReference type="RefSeq" id="WP_231317272.1">
    <property type="nucleotide sequence ID" value="NZ_CP088156.1"/>
</dbReference>
<name>A0ABY3R2Y2_9BRAD</name>
<evidence type="ECO:0008006" key="3">
    <source>
        <dbReference type="Google" id="ProtNLM"/>
    </source>
</evidence>
<gene>
    <name evidence="1" type="ORF">LQG66_19290</name>
</gene>
<dbReference type="EMBL" id="CP088156">
    <property type="protein sequence ID" value="UFZ01474.1"/>
    <property type="molecule type" value="Genomic_DNA"/>
</dbReference>
<protein>
    <recommendedName>
        <fullName evidence="3">WG repeat-containing protein</fullName>
    </recommendedName>
</protein>
<sequence length="180" mass="20281">MGAWTNAALGIAFPIIVVTSSVGDIVFAAEPQTSASTADEQQLFFYFPRSTRFDRREVLNCGDGRTLFDRDGMWGIRDADGHDIIAPRYRALDCFRGGTVWAAMDERRQWCKLAADGTLQDPSSCSSYYSPVNWTHMRQQELDKDLYESSVLWARARLEFGAGKRDRPPLFVGDTFGTTF</sequence>
<accession>A0ABY3R2Y2</accession>
<reference evidence="1" key="1">
    <citation type="journal article" date="2024" name="Antonie Van Leeuwenhoek">
        <title>Bradyrhizobium ontarionense sp. nov., a novel bacterial symbiont isolated from Aeschynomene indica (Indian jointvetch), harbours photosynthesis, nitrogen fixation and nitrous oxide (N2O) reductase genes.</title>
        <authorList>
            <person name="Bromfield E.S.P."/>
            <person name="Cloutier S."/>
        </authorList>
    </citation>
    <scope>NUCLEOTIDE SEQUENCE</scope>
    <source>
        <strain evidence="1">A19</strain>
    </source>
</reference>
<proteinExistence type="predicted"/>